<dbReference type="GO" id="GO:0030883">
    <property type="term" value="F:endogenous lipid antigen binding"/>
    <property type="evidence" value="ECO:0007669"/>
    <property type="project" value="TreeGrafter"/>
</dbReference>
<dbReference type="Pfam" id="PF16497">
    <property type="entry name" value="MHC_I_3"/>
    <property type="match status" value="1"/>
</dbReference>
<keyword evidence="1" id="KW-0325">Glycoprotein</keyword>
<protein>
    <submittedName>
        <fullName evidence="3">CD1B protein</fullName>
    </submittedName>
</protein>
<dbReference type="GO" id="GO:0030884">
    <property type="term" value="F:exogenous lipid antigen binding"/>
    <property type="evidence" value="ECO:0007669"/>
    <property type="project" value="TreeGrafter"/>
</dbReference>
<dbReference type="Proteomes" id="UP000574528">
    <property type="component" value="Unassembled WGS sequence"/>
</dbReference>
<dbReference type="InterPro" id="IPR011162">
    <property type="entry name" value="MHC_I/II-like_Ag-recog"/>
</dbReference>
<name>A0A7K9CB54_9PICI</name>
<dbReference type="InterPro" id="IPR037055">
    <property type="entry name" value="MHC_I-like_Ag-recog_sf"/>
</dbReference>
<comment type="caution">
    <text evidence="3">The sequence shown here is derived from an EMBL/GenBank/DDBJ whole genome shotgun (WGS) entry which is preliminary data.</text>
</comment>
<dbReference type="GO" id="GO:0048006">
    <property type="term" value="P:antigen processing and presentation, endogenous lipid antigen via MHC class Ib"/>
    <property type="evidence" value="ECO:0007669"/>
    <property type="project" value="TreeGrafter"/>
</dbReference>
<dbReference type="PANTHER" id="PTHR16675">
    <property type="entry name" value="MHC CLASS I-RELATED"/>
    <property type="match status" value="1"/>
</dbReference>
<dbReference type="OrthoDB" id="8890485at2759"/>
<accession>A0A7K9CB54</accession>
<dbReference type="GO" id="GO:0001916">
    <property type="term" value="P:positive regulation of T cell mediated cytotoxicity"/>
    <property type="evidence" value="ECO:0007669"/>
    <property type="project" value="TreeGrafter"/>
</dbReference>
<evidence type="ECO:0000313" key="4">
    <source>
        <dbReference type="Proteomes" id="UP000574528"/>
    </source>
</evidence>
<reference evidence="3 4" key="1">
    <citation type="submission" date="2019-09" db="EMBL/GenBank/DDBJ databases">
        <title>Bird 10,000 Genomes (B10K) Project - Family phase.</title>
        <authorList>
            <person name="Zhang G."/>
        </authorList>
    </citation>
    <scope>NUCLEOTIDE SEQUENCE [LARGE SCALE GENOMIC DNA]</scope>
    <source>
        <strain evidence="3">B10K-DU-001-24</strain>
        <tissue evidence="3">Muscle</tissue>
    </source>
</reference>
<dbReference type="PANTHER" id="PTHR16675:SF160">
    <property type="entry name" value="T-CELL SURFACE GLYCOPROTEIN CD1A"/>
    <property type="match status" value="1"/>
</dbReference>
<dbReference type="AlphaFoldDB" id="A0A7K9CB54"/>
<dbReference type="GO" id="GO:0071723">
    <property type="term" value="F:lipopeptide binding"/>
    <property type="evidence" value="ECO:0007669"/>
    <property type="project" value="TreeGrafter"/>
</dbReference>
<organism evidence="3 4">
    <name type="scientific">Psilopogon haemacephalus</name>
    <name type="common">coppersmith barbet</name>
    <dbReference type="NCBI Taxonomy" id="2585815"/>
    <lineage>
        <taxon>Eukaryota</taxon>
        <taxon>Metazoa</taxon>
        <taxon>Chordata</taxon>
        <taxon>Craniata</taxon>
        <taxon>Vertebrata</taxon>
        <taxon>Euteleostomi</taxon>
        <taxon>Archelosauria</taxon>
        <taxon>Archosauria</taxon>
        <taxon>Dinosauria</taxon>
        <taxon>Saurischia</taxon>
        <taxon>Theropoda</taxon>
        <taxon>Coelurosauria</taxon>
        <taxon>Aves</taxon>
        <taxon>Neognathae</taxon>
        <taxon>Neoaves</taxon>
        <taxon>Telluraves</taxon>
        <taxon>Coraciimorphae</taxon>
        <taxon>Piciformes</taxon>
        <taxon>Megalaimidae</taxon>
        <taxon>Psilopogon</taxon>
    </lineage>
</organism>
<dbReference type="SUPFAM" id="SSF54452">
    <property type="entry name" value="MHC antigen-recognition domain"/>
    <property type="match status" value="1"/>
</dbReference>
<dbReference type="Gene3D" id="3.30.500.10">
    <property type="entry name" value="MHC class I-like antigen recognition-like"/>
    <property type="match status" value="1"/>
</dbReference>
<sequence>GSVTLRLLQTSTFQNSSFVDTEGQGFLEDIQLGSLDKHNWKIHFCQPWVRPALPRGDWKAIEDMLKIYLQEFTHMINDGATEKGVPYPFVAQCMAGCVIYSNGTSWAFIYAAYNGEDFLRLDTNNGTWQLSQDTNISRYVLAVLQNYTALTEMVETIFNESCIDDMELVLQYGKVALERQ</sequence>
<dbReference type="GO" id="GO:0048007">
    <property type="term" value="P:antigen processing and presentation, exogenous lipid antigen via MHC class Ib"/>
    <property type="evidence" value="ECO:0007669"/>
    <property type="project" value="TreeGrafter"/>
</dbReference>
<feature type="non-terminal residue" evidence="3">
    <location>
        <position position="1"/>
    </location>
</feature>
<dbReference type="EMBL" id="VWZI01015917">
    <property type="protein sequence ID" value="NXG49427.1"/>
    <property type="molecule type" value="Genomic_DNA"/>
</dbReference>
<dbReference type="GO" id="GO:0005615">
    <property type="term" value="C:extracellular space"/>
    <property type="evidence" value="ECO:0007669"/>
    <property type="project" value="TreeGrafter"/>
</dbReference>
<evidence type="ECO:0000256" key="1">
    <source>
        <dbReference type="ARBA" id="ARBA00023180"/>
    </source>
</evidence>
<proteinExistence type="predicted"/>
<dbReference type="GO" id="GO:0009897">
    <property type="term" value="C:external side of plasma membrane"/>
    <property type="evidence" value="ECO:0007669"/>
    <property type="project" value="TreeGrafter"/>
</dbReference>
<evidence type="ECO:0000259" key="2">
    <source>
        <dbReference type="Pfam" id="PF16497"/>
    </source>
</evidence>
<evidence type="ECO:0000313" key="3">
    <source>
        <dbReference type="EMBL" id="NXG49427.1"/>
    </source>
</evidence>
<dbReference type="InterPro" id="IPR050208">
    <property type="entry name" value="MHC_class-I_related"/>
</dbReference>
<dbReference type="InterPro" id="IPR011161">
    <property type="entry name" value="MHC_I-like_Ag-recog"/>
</dbReference>
<feature type="domain" description="MHC class I-like antigen recognition-like" evidence="2">
    <location>
        <begin position="3"/>
        <end position="174"/>
    </location>
</feature>
<dbReference type="GO" id="GO:0006955">
    <property type="term" value="P:immune response"/>
    <property type="evidence" value="ECO:0007669"/>
    <property type="project" value="TreeGrafter"/>
</dbReference>
<gene>
    <name evidence="3" type="primary">Cd1b</name>
    <name evidence="3" type="ORF">PSIHAE_R08722</name>
</gene>
<feature type="non-terminal residue" evidence="3">
    <location>
        <position position="180"/>
    </location>
</feature>
<keyword evidence="4" id="KW-1185">Reference proteome</keyword>